<feature type="transmembrane region" description="Helical" evidence="1">
    <location>
        <begin position="20"/>
        <end position="39"/>
    </location>
</feature>
<keyword evidence="1" id="KW-1133">Transmembrane helix</keyword>
<sequence>MCRLFSKQSPASGSKQSGVATIEFVGGFFAFWLMCMAWAEMSFLSYVSSLGDLAIATAARETKKIDGDDYEAQFKTILQQQNSLWRYVVDAKNFKTSIQYVKKLDDLHNYEKICLGENGDELNCSDAKDMAIAVYSISYDYTPIFNFFLNDKTVFAREAMVIQEYQREKFTL</sequence>
<gene>
    <name evidence="3" type="primary">tadE</name>
    <name evidence="2" type="ORF">ICEValE0601_027</name>
    <name evidence="3" type="ORF">ICEValHN492_027</name>
</gene>
<evidence type="ECO:0000313" key="2">
    <source>
        <dbReference type="EMBL" id="ALF34874.1"/>
    </source>
</evidence>
<organism evidence="3">
    <name type="scientific">Vibrio alginolyticus</name>
    <dbReference type="NCBI Taxonomy" id="663"/>
    <lineage>
        <taxon>Bacteria</taxon>
        <taxon>Pseudomonadati</taxon>
        <taxon>Pseudomonadota</taxon>
        <taxon>Gammaproteobacteria</taxon>
        <taxon>Vibrionales</taxon>
        <taxon>Vibrionaceae</taxon>
        <taxon>Vibrio</taxon>
    </lineage>
</organism>
<accession>A0A0N9DYN1</accession>
<reference evidence="3" key="1">
    <citation type="journal article" date="2016" name="BMC Microbiol.">
        <title>Comparative genomic analysis of six new-found integrative conjugative elements (ICEs) in Vibrio alginolyticus.</title>
        <authorList>
            <person name="Luo P."/>
            <person name="He X."/>
            <person name="Wang Y."/>
            <person name="Liu Q."/>
            <person name="Hu C."/>
        </authorList>
    </citation>
    <scope>NUCLEOTIDE SEQUENCE</scope>
    <source>
        <strain evidence="2">E0601</strain>
        <strain evidence="3">HN492</strain>
    </source>
</reference>
<evidence type="ECO:0000313" key="3">
    <source>
        <dbReference type="EMBL" id="ALF34982.1"/>
    </source>
</evidence>
<keyword evidence="1" id="KW-0812">Transmembrane</keyword>
<dbReference type="RefSeq" id="WP_213966085.1">
    <property type="nucleotide sequence ID" value="NZ_JAGDKI010000045.1"/>
</dbReference>
<dbReference type="EMBL" id="KT072769">
    <property type="protein sequence ID" value="ALF34982.1"/>
    <property type="molecule type" value="Genomic_DNA"/>
</dbReference>
<dbReference type="AlphaFoldDB" id="A0A0N9DYN1"/>
<name>A0A0N9DYN1_VIBAL</name>
<protein>
    <submittedName>
        <fullName evidence="3">Flp pilus assembly membrane protein, TadE</fullName>
    </submittedName>
</protein>
<evidence type="ECO:0000256" key="1">
    <source>
        <dbReference type="SAM" id="Phobius"/>
    </source>
</evidence>
<dbReference type="EMBL" id="KT072768">
    <property type="protein sequence ID" value="ALF34874.1"/>
    <property type="molecule type" value="Genomic_DNA"/>
</dbReference>
<proteinExistence type="predicted"/>
<keyword evidence="1" id="KW-0472">Membrane</keyword>